<evidence type="ECO:0000259" key="1">
    <source>
        <dbReference type="Pfam" id="PF13021"/>
    </source>
</evidence>
<evidence type="ECO:0000313" key="3">
    <source>
        <dbReference type="Proteomes" id="UP001580430"/>
    </source>
</evidence>
<organism evidence="2 3">
    <name type="scientific">Paenibacillus medicaginis</name>
    <dbReference type="NCBI Taxonomy" id="1470560"/>
    <lineage>
        <taxon>Bacteria</taxon>
        <taxon>Bacillati</taxon>
        <taxon>Bacillota</taxon>
        <taxon>Bacilli</taxon>
        <taxon>Bacillales</taxon>
        <taxon>Paenibacillaceae</taxon>
        <taxon>Paenibacillus</taxon>
    </lineage>
</organism>
<dbReference type="Proteomes" id="UP001580430">
    <property type="component" value="Unassembled WGS sequence"/>
</dbReference>
<feature type="domain" description="DUF3885" evidence="1">
    <location>
        <begin position="7"/>
        <end position="205"/>
    </location>
</feature>
<keyword evidence="3" id="KW-1185">Reference proteome</keyword>
<sequence>MGNGYLDDLLLNNFGGIELKSPLFYNAPVGIRFEMGGDIDVSEKRIQQVKQRAVTLFNAVNQDNDSIYFVLFMDSWDEHQVVDFENDVLKVFENFIDGIDLKQIFKKEQEYRYKDTGEDDDTVTIRYCAKLKVRNLNIDNLIWAIANRTIEIEVSSIVGDIFLVNETKKIIFYLYDDRGLDIVVENKKILKPIYEQYNDWILDYDREKIKMIFGQ</sequence>
<name>A0ABV5BX76_9BACL</name>
<accession>A0ABV5BX76</accession>
<evidence type="ECO:0000313" key="2">
    <source>
        <dbReference type="EMBL" id="MFB5759847.1"/>
    </source>
</evidence>
<protein>
    <submittedName>
        <fullName evidence="2">DUF3885 domain-containing protein</fullName>
    </submittedName>
</protein>
<reference evidence="2 3" key="1">
    <citation type="submission" date="2024-09" db="EMBL/GenBank/DDBJ databases">
        <title>Paenibacillus zeirhizospherea sp. nov., isolated from surface of the maize (Zea mays) roots in a horticulture field, Hungary.</title>
        <authorList>
            <person name="Marton D."/>
            <person name="Farkas M."/>
            <person name="Bedics A."/>
            <person name="Toth E."/>
            <person name="Tancsics A."/>
            <person name="Boka K."/>
            <person name="Marati G."/>
            <person name="Kriszt B."/>
            <person name="Cserhati M."/>
        </authorList>
    </citation>
    <scope>NUCLEOTIDE SEQUENCE [LARGE SCALE GENOMIC DNA]</scope>
    <source>
        <strain evidence="2 3">JCM 18446</strain>
    </source>
</reference>
<dbReference type="Pfam" id="PF13021">
    <property type="entry name" value="DUF3885"/>
    <property type="match status" value="1"/>
</dbReference>
<dbReference type="EMBL" id="JBHIRY010000003">
    <property type="protein sequence ID" value="MFB5759847.1"/>
    <property type="molecule type" value="Genomic_DNA"/>
</dbReference>
<dbReference type="InterPro" id="IPR024976">
    <property type="entry name" value="DUF3885"/>
</dbReference>
<gene>
    <name evidence="2" type="ORF">ACE5LO_05520</name>
</gene>
<dbReference type="RefSeq" id="WP_375519022.1">
    <property type="nucleotide sequence ID" value="NZ_JBHIRY010000003.1"/>
</dbReference>
<proteinExistence type="predicted"/>
<comment type="caution">
    <text evidence="2">The sequence shown here is derived from an EMBL/GenBank/DDBJ whole genome shotgun (WGS) entry which is preliminary data.</text>
</comment>